<gene>
    <name evidence="3" type="ORF">Enr10x_45850</name>
</gene>
<feature type="signal peptide" evidence="2">
    <location>
        <begin position="1"/>
        <end position="24"/>
    </location>
</feature>
<evidence type="ECO:0000313" key="4">
    <source>
        <dbReference type="Proteomes" id="UP000315647"/>
    </source>
</evidence>
<organism evidence="3 4">
    <name type="scientific">Gimesia panareensis</name>
    <dbReference type="NCBI Taxonomy" id="2527978"/>
    <lineage>
        <taxon>Bacteria</taxon>
        <taxon>Pseudomonadati</taxon>
        <taxon>Planctomycetota</taxon>
        <taxon>Planctomycetia</taxon>
        <taxon>Planctomycetales</taxon>
        <taxon>Planctomycetaceae</taxon>
        <taxon>Gimesia</taxon>
    </lineage>
</organism>
<reference evidence="3 4" key="1">
    <citation type="submission" date="2019-03" db="EMBL/GenBank/DDBJ databases">
        <title>Deep-cultivation of Planctomycetes and their phenomic and genomic characterization uncovers novel biology.</title>
        <authorList>
            <person name="Wiegand S."/>
            <person name="Jogler M."/>
            <person name="Boedeker C."/>
            <person name="Pinto D."/>
            <person name="Vollmers J."/>
            <person name="Rivas-Marin E."/>
            <person name="Kohn T."/>
            <person name="Peeters S.H."/>
            <person name="Heuer A."/>
            <person name="Rast P."/>
            <person name="Oberbeckmann S."/>
            <person name="Bunk B."/>
            <person name="Jeske O."/>
            <person name="Meyerdierks A."/>
            <person name="Storesund J.E."/>
            <person name="Kallscheuer N."/>
            <person name="Luecker S."/>
            <person name="Lage O.M."/>
            <person name="Pohl T."/>
            <person name="Merkel B.J."/>
            <person name="Hornburger P."/>
            <person name="Mueller R.-W."/>
            <person name="Bruemmer F."/>
            <person name="Labrenz M."/>
            <person name="Spormann A.M."/>
            <person name="Op den Camp H."/>
            <person name="Overmann J."/>
            <person name="Amann R."/>
            <person name="Jetten M.S.M."/>
            <person name="Mascher T."/>
            <person name="Medema M.H."/>
            <person name="Devos D.P."/>
            <person name="Kaster A.-K."/>
            <person name="Ovreas L."/>
            <person name="Rohde M."/>
            <person name="Galperin M.Y."/>
            <person name="Jogler C."/>
        </authorList>
    </citation>
    <scope>NUCLEOTIDE SEQUENCE [LARGE SCALE GENOMIC DNA]</scope>
    <source>
        <strain evidence="3 4">Enr10</strain>
    </source>
</reference>
<dbReference type="Proteomes" id="UP000315647">
    <property type="component" value="Chromosome"/>
</dbReference>
<keyword evidence="4" id="KW-1185">Reference proteome</keyword>
<accession>A0A517QCC2</accession>
<feature type="compositionally biased region" description="Pro residues" evidence="1">
    <location>
        <begin position="190"/>
        <end position="211"/>
    </location>
</feature>
<proteinExistence type="predicted"/>
<feature type="region of interest" description="Disordered" evidence="1">
    <location>
        <begin position="393"/>
        <end position="412"/>
    </location>
</feature>
<evidence type="ECO:0008006" key="5">
    <source>
        <dbReference type="Google" id="ProtNLM"/>
    </source>
</evidence>
<dbReference type="AlphaFoldDB" id="A0A517QCC2"/>
<feature type="region of interest" description="Disordered" evidence="1">
    <location>
        <begin position="185"/>
        <end position="214"/>
    </location>
</feature>
<evidence type="ECO:0000256" key="2">
    <source>
        <dbReference type="SAM" id="SignalP"/>
    </source>
</evidence>
<feature type="chain" id="PRO_5021821324" description="SLA1 homology domain-containing protein" evidence="2">
    <location>
        <begin position="25"/>
        <end position="412"/>
    </location>
</feature>
<keyword evidence="2" id="KW-0732">Signal</keyword>
<evidence type="ECO:0000313" key="3">
    <source>
        <dbReference type="EMBL" id="QDT29235.1"/>
    </source>
</evidence>
<protein>
    <recommendedName>
        <fullName evidence="5">SLA1 homology domain-containing protein</fullName>
    </recommendedName>
</protein>
<dbReference type="EMBL" id="CP037421">
    <property type="protein sequence ID" value="QDT29235.1"/>
    <property type="molecule type" value="Genomic_DNA"/>
</dbReference>
<dbReference type="RefSeq" id="WP_145451419.1">
    <property type="nucleotide sequence ID" value="NZ_CP037421.1"/>
</dbReference>
<evidence type="ECO:0000256" key="1">
    <source>
        <dbReference type="SAM" id="MobiDB-lite"/>
    </source>
</evidence>
<sequence precursor="true">MIRRSMSLFNLLFFSLLCASPLLAGVEVELNTGELRTANWIQWGPGDTLILENGDQRHSVLERISLYSIKRLSIDDSDYDQQTILLAAAQKSQIQPARFVATQPPLPPLPDGSQTRSPAPSYYAPFDSQCSSGCSRGVILGVHEDPLNAYQPLLQQYFPNGVPTLERGHVLGLMRAATAQQALGYAPLPGGLPPAQTPLPGPPPAPFPGPAPISGQLTRISVEAAPLNTRGRADFNALAIRVKGFDQAGNPARLTGKVQIHLYGERQLLLHAWDQQFAAKPIQTISLAEWTRNCATTPGTQTPQAGNQFGAGQPFDQTWIVRLPPRTPEQNPNVYALGAVQTTLVSPGNGTFTASVPAVPLKHVSTVRDISLSNTGTRFFPTETTSEGIYRPTRINYNAPSRPDSHTLSVQP</sequence>
<name>A0A517QCC2_9PLAN</name>